<comment type="subcellular location">
    <subcellularLocation>
        <location evidence="1">Membrane</location>
        <topology evidence="1">Multi-pass membrane protein</topology>
    </subcellularLocation>
</comment>
<feature type="transmembrane region" description="Helical" evidence="5">
    <location>
        <begin position="181"/>
        <end position="204"/>
    </location>
</feature>
<dbReference type="AlphaFoldDB" id="A0A6J4REA7"/>
<dbReference type="EMBL" id="CADCVM010000060">
    <property type="protein sequence ID" value="CAA9470430.1"/>
    <property type="molecule type" value="Genomic_DNA"/>
</dbReference>
<sequence>MGIGRSASGEGFDLSNPANSFVDVARRVVLQPVRFFGGLPRDQNLLNPLVFALVCVVVSAILSGLLVLLGVQQNPGFNPNPQNAIPSTFAPTSALASILFAPIGGAIGIFVAAAVQQLLVRLVVGENNQGFASTFKVASYTQVTALVNWVPVIGPLVALYGLYLSIVGIREIHGTTTGKAALVVLIPFLVVLVVAVIALAWVGYTLSNQG</sequence>
<name>A0A6J4REA7_9ACTN</name>
<feature type="domain" description="Yip1" evidence="6">
    <location>
        <begin position="27"/>
        <end position="197"/>
    </location>
</feature>
<reference evidence="7" key="1">
    <citation type="submission" date="2020-02" db="EMBL/GenBank/DDBJ databases">
        <authorList>
            <person name="Meier V. D."/>
        </authorList>
    </citation>
    <scope>NUCLEOTIDE SEQUENCE</scope>
    <source>
        <strain evidence="7">AVDCRST_MAG05</strain>
    </source>
</reference>
<dbReference type="GO" id="GO:0016020">
    <property type="term" value="C:membrane"/>
    <property type="evidence" value="ECO:0007669"/>
    <property type="project" value="UniProtKB-SubCell"/>
</dbReference>
<evidence type="ECO:0000256" key="4">
    <source>
        <dbReference type="ARBA" id="ARBA00023136"/>
    </source>
</evidence>
<organism evidence="7">
    <name type="scientific">uncultured Rubrobacteraceae bacterium</name>
    <dbReference type="NCBI Taxonomy" id="349277"/>
    <lineage>
        <taxon>Bacteria</taxon>
        <taxon>Bacillati</taxon>
        <taxon>Actinomycetota</taxon>
        <taxon>Rubrobacteria</taxon>
        <taxon>Rubrobacterales</taxon>
        <taxon>Rubrobacteraceae</taxon>
        <taxon>environmental samples</taxon>
    </lineage>
</organism>
<proteinExistence type="predicted"/>
<evidence type="ECO:0000259" key="6">
    <source>
        <dbReference type="Pfam" id="PF04893"/>
    </source>
</evidence>
<protein>
    <recommendedName>
        <fullName evidence="6">Yip1 domain-containing protein</fullName>
    </recommendedName>
</protein>
<evidence type="ECO:0000256" key="2">
    <source>
        <dbReference type="ARBA" id="ARBA00022692"/>
    </source>
</evidence>
<keyword evidence="4 5" id="KW-0472">Membrane</keyword>
<accession>A0A6J4REA7</accession>
<keyword evidence="3 5" id="KW-1133">Transmembrane helix</keyword>
<evidence type="ECO:0000313" key="7">
    <source>
        <dbReference type="EMBL" id="CAA9470430.1"/>
    </source>
</evidence>
<feature type="transmembrane region" description="Helical" evidence="5">
    <location>
        <begin position="92"/>
        <end position="115"/>
    </location>
</feature>
<evidence type="ECO:0000256" key="5">
    <source>
        <dbReference type="SAM" id="Phobius"/>
    </source>
</evidence>
<evidence type="ECO:0000256" key="3">
    <source>
        <dbReference type="ARBA" id="ARBA00022989"/>
    </source>
</evidence>
<dbReference type="Pfam" id="PF04893">
    <property type="entry name" value="Yip1"/>
    <property type="match status" value="1"/>
</dbReference>
<evidence type="ECO:0000256" key="1">
    <source>
        <dbReference type="ARBA" id="ARBA00004141"/>
    </source>
</evidence>
<keyword evidence="2 5" id="KW-0812">Transmembrane</keyword>
<feature type="transmembrane region" description="Helical" evidence="5">
    <location>
        <begin position="49"/>
        <end position="71"/>
    </location>
</feature>
<feature type="transmembrane region" description="Helical" evidence="5">
    <location>
        <begin position="149"/>
        <end position="169"/>
    </location>
</feature>
<dbReference type="InterPro" id="IPR006977">
    <property type="entry name" value="Yip1_dom"/>
</dbReference>
<gene>
    <name evidence="7" type="ORF">AVDCRST_MAG05-509</name>
</gene>